<evidence type="ECO:0000256" key="7">
    <source>
        <dbReference type="RuleBase" id="RU000492"/>
    </source>
</evidence>
<feature type="short sequence motif" description="Q motif" evidence="6">
    <location>
        <begin position="1"/>
        <end position="29"/>
    </location>
</feature>
<dbReference type="SMART" id="SM00490">
    <property type="entry name" value="HELICc"/>
    <property type="match status" value="1"/>
</dbReference>
<reference evidence="12 13" key="1">
    <citation type="submission" date="2024-03" db="EMBL/GenBank/DDBJ databases">
        <title>Human intestinal bacterial collection.</title>
        <authorList>
            <person name="Pauvert C."/>
            <person name="Hitch T.C.A."/>
            <person name="Clavel T."/>
        </authorList>
    </citation>
    <scope>NUCLEOTIDE SEQUENCE [LARGE SCALE GENOMIC DNA]</scope>
    <source>
        <strain evidence="12 13">CLA-SR-H021</strain>
    </source>
</reference>
<accession>A0ABV1DFM3</accession>
<evidence type="ECO:0000256" key="2">
    <source>
        <dbReference type="ARBA" id="ARBA00022801"/>
    </source>
</evidence>
<dbReference type="InterPro" id="IPR011545">
    <property type="entry name" value="DEAD/DEAH_box_helicase_dom"/>
</dbReference>
<evidence type="ECO:0000259" key="11">
    <source>
        <dbReference type="PROSITE" id="PS51195"/>
    </source>
</evidence>
<dbReference type="InterPro" id="IPR044742">
    <property type="entry name" value="DEAD/DEAH_RhlB"/>
</dbReference>
<evidence type="ECO:0000256" key="3">
    <source>
        <dbReference type="ARBA" id="ARBA00022806"/>
    </source>
</evidence>
<evidence type="ECO:0000256" key="8">
    <source>
        <dbReference type="SAM" id="MobiDB-lite"/>
    </source>
</evidence>
<feature type="domain" description="Helicase ATP-binding" evidence="9">
    <location>
        <begin position="32"/>
        <end position="208"/>
    </location>
</feature>
<dbReference type="Pfam" id="PF00270">
    <property type="entry name" value="DEAD"/>
    <property type="match status" value="1"/>
</dbReference>
<feature type="compositionally biased region" description="Basic and acidic residues" evidence="8">
    <location>
        <begin position="405"/>
        <end position="465"/>
    </location>
</feature>
<sequence length="518" mass="57014">MNFDELQLSPLLLKALDQKGYIKPSPIQEQAIPYVLNGQDLLGCAQTGTGKTAAFALPIIQNLMERPKNRQKKKPVRALILTPTRELALQIHENIEEYGAGTPINSAVIFGGVSAKPQIQSLRRGIDILVATPGRLLDLIGQHEIDLSFVEIFVLDEADRMLDMGFIHDVKRVITLLPKKRQTLLFSATMPDEIQALAAKLLHNPVKVEVTPVSSTVDLIETSLYYVDKANKWPLLVHLLEHEDVSSTLVFTRTKHGADRGAKYLNKSGITAAAIHGDKSQGARQTALSNFKSGRLRVLVATDIAARGIDIEELSCVINFDLPNVPETYVHRIGRTGRAGLGGRAISFSDIEEKAYVKDIEKLTGKTIQVIGDHPYPMEVFEIAPKEERNSRQAKGAGKGAGSRRAKDSRRDTDSKRATDSRRAKDSRRATDSRRDTDSKRATDSRWAADSRQATDSRTAADSRRATASRKQTSAGKPALTQSQSSPQKTRPSGKRSHAPAPLPRRSSQIAIRTLHSK</sequence>
<dbReference type="InterPro" id="IPR001650">
    <property type="entry name" value="Helicase_C-like"/>
</dbReference>
<feature type="domain" description="Helicase C-terminal" evidence="10">
    <location>
        <begin position="234"/>
        <end position="384"/>
    </location>
</feature>
<keyword evidence="1 7" id="KW-0547">Nucleotide-binding</keyword>
<dbReference type="Proteomes" id="UP001454086">
    <property type="component" value="Unassembled WGS sequence"/>
</dbReference>
<dbReference type="PROSITE" id="PS51194">
    <property type="entry name" value="HELICASE_CTER"/>
    <property type="match status" value="1"/>
</dbReference>
<gene>
    <name evidence="12" type="ORF">WMQ36_29790</name>
</gene>
<dbReference type="RefSeq" id="WP_008723815.1">
    <property type="nucleotide sequence ID" value="NZ_JBBMFM010000287.1"/>
</dbReference>
<evidence type="ECO:0000256" key="6">
    <source>
        <dbReference type="PROSITE-ProRule" id="PRU00552"/>
    </source>
</evidence>
<dbReference type="PANTHER" id="PTHR47959:SF13">
    <property type="entry name" value="ATP-DEPENDENT RNA HELICASE RHLE"/>
    <property type="match status" value="1"/>
</dbReference>
<dbReference type="Pfam" id="PF00271">
    <property type="entry name" value="Helicase_C"/>
    <property type="match status" value="1"/>
</dbReference>
<dbReference type="Gene3D" id="3.40.50.300">
    <property type="entry name" value="P-loop containing nucleotide triphosphate hydrolases"/>
    <property type="match status" value="2"/>
</dbReference>
<keyword evidence="2 7" id="KW-0378">Hydrolase</keyword>
<evidence type="ECO:0000256" key="5">
    <source>
        <dbReference type="ARBA" id="ARBA00038437"/>
    </source>
</evidence>
<evidence type="ECO:0000313" key="12">
    <source>
        <dbReference type="EMBL" id="MEQ2429161.1"/>
    </source>
</evidence>
<feature type="domain" description="DEAD-box RNA helicase Q" evidence="11">
    <location>
        <begin position="1"/>
        <end position="29"/>
    </location>
</feature>
<dbReference type="InterPro" id="IPR027417">
    <property type="entry name" value="P-loop_NTPase"/>
</dbReference>
<dbReference type="InterPro" id="IPR050079">
    <property type="entry name" value="DEAD_box_RNA_helicase"/>
</dbReference>
<keyword evidence="13" id="KW-1185">Reference proteome</keyword>
<name>A0ABV1DFM3_9FIRM</name>
<feature type="compositionally biased region" description="Polar residues" evidence="8">
    <location>
        <begin position="471"/>
        <end position="491"/>
    </location>
</feature>
<dbReference type="InterPro" id="IPR014001">
    <property type="entry name" value="Helicase_ATP-bd"/>
</dbReference>
<dbReference type="EMBL" id="JBBMFM010000287">
    <property type="protein sequence ID" value="MEQ2429161.1"/>
    <property type="molecule type" value="Genomic_DNA"/>
</dbReference>
<organism evidence="12 13">
    <name type="scientific">Enterocloster hominis</name>
    <name type="common">ex Hitch et al. 2024</name>
    <dbReference type="NCBI Taxonomy" id="1917870"/>
    <lineage>
        <taxon>Bacteria</taxon>
        <taxon>Bacillati</taxon>
        <taxon>Bacillota</taxon>
        <taxon>Clostridia</taxon>
        <taxon>Lachnospirales</taxon>
        <taxon>Lachnospiraceae</taxon>
        <taxon>Enterocloster</taxon>
    </lineage>
</organism>
<dbReference type="GO" id="GO:0004386">
    <property type="term" value="F:helicase activity"/>
    <property type="evidence" value="ECO:0007669"/>
    <property type="project" value="UniProtKB-KW"/>
</dbReference>
<comment type="similarity">
    <text evidence="5 7">Belongs to the DEAD box helicase family.</text>
</comment>
<evidence type="ECO:0000259" key="10">
    <source>
        <dbReference type="PROSITE" id="PS51194"/>
    </source>
</evidence>
<dbReference type="SMART" id="SM00487">
    <property type="entry name" value="DEXDc"/>
    <property type="match status" value="1"/>
</dbReference>
<dbReference type="PROSITE" id="PS00039">
    <property type="entry name" value="DEAD_ATP_HELICASE"/>
    <property type="match status" value="1"/>
</dbReference>
<evidence type="ECO:0000256" key="4">
    <source>
        <dbReference type="ARBA" id="ARBA00022840"/>
    </source>
</evidence>
<protein>
    <submittedName>
        <fullName evidence="12">DEAD/DEAH box helicase</fullName>
    </submittedName>
</protein>
<dbReference type="PANTHER" id="PTHR47959">
    <property type="entry name" value="ATP-DEPENDENT RNA HELICASE RHLE-RELATED"/>
    <property type="match status" value="1"/>
</dbReference>
<dbReference type="PROSITE" id="PS51192">
    <property type="entry name" value="HELICASE_ATP_BIND_1"/>
    <property type="match status" value="1"/>
</dbReference>
<dbReference type="CDD" id="cd18787">
    <property type="entry name" value="SF2_C_DEAD"/>
    <property type="match status" value="1"/>
</dbReference>
<keyword evidence="4 7" id="KW-0067">ATP-binding</keyword>
<dbReference type="PROSITE" id="PS51195">
    <property type="entry name" value="Q_MOTIF"/>
    <property type="match status" value="1"/>
</dbReference>
<evidence type="ECO:0000259" key="9">
    <source>
        <dbReference type="PROSITE" id="PS51192"/>
    </source>
</evidence>
<proteinExistence type="inferred from homology"/>
<dbReference type="InterPro" id="IPR014014">
    <property type="entry name" value="RNA_helicase_DEAD_Q_motif"/>
</dbReference>
<keyword evidence="3 7" id="KW-0347">Helicase</keyword>
<evidence type="ECO:0000313" key="13">
    <source>
        <dbReference type="Proteomes" id="UP001454086"/>
    </source>
</evidence>
<evidence type="ECO:0000256" key="1">
    <source>
        <dbReference type="ARBA" id="ARBA00022741"/>
    </source>
</evidence>
<dbReference type="CDD" id="cd00268">
    <property type="entry name" value="DEADc"/>
    <property type="match status" value="1"/>
</dbReference>
<dbReference type="SUPFAM" id="SSF52540">
    <property type="entry name" value="P-loop containing nucleoside triphosphate hydrolases"/>
    <property type="match status" value="1"/>
</dbReference>
<feature type="region of interest" description="Disordered" evidence="8">
    <location>
        <begin position="384"/>
        <end position="518"/>
    </location>
</feature>
<dbReference type="InterPro" id="IPR000629">
    <property type="entry name" value="RNA-helicase_DEAD-box_CS"/>
</dbReference>
<comment type="caution">
    <text evidence="12">The sequence shown here is derived from an EMBL/GenBank/DDBJ whole genome shotgun (WGS) entry which is preliminary data.</text>
</comment>